<comment type="caution">
    <text evidence="1">The sequence shown here is derived from an EMBL/GenBank/DDBJ whole genome shotgun (WGS) entry which is preliminary data.</text>
</comment>
<dbReference type="Proteomes" id="UP001056429">
    <property type="component" value="Unassembled WGS sequence"/>
</dbReference>
<evidence type="ECO:0000313" key="1">
    <source>
        <dbReference type="EMBL" id="MCM1990681.1"/>
    </source>
</evidence>
<dbReference type="RefSeq" id="WP_250859773.1">
    <property type="nucleotide sequence ID" value="NZ_JAGSOJ010000002.1"/>
</dbReference>
<reference evidence="1" key="2">
    <citation type="submission" date="2021-04" db="EMBL/GenBank/DDBJ databases">
        <authorList>
            <person name="Dong X."/>
        </authorList>
    </citation>
    <scope>NUCLEOTIDE SEQUENCE</scope>
    <source>
        <strain evidence="1">ZWT</strain>
    </source>
</reference>
<reference evidence="1" key="1">
    <citation type="journal article" date="2021" name="mSystems">
        <title>Bacteria and Archaea Synergistically Convert Glycine Betaine to Biogenic Methane in the Formosa Cold Seep of the South China Sea.</title>
        <authorList>
            <person name="Li L."/>
            <person name="Zhang W."/>
            <person name="Zhang S."/>
            <person name="Song L."/>
            <person name="Sun Q."/>
            <person name="Zhang H."/>
            <person name="Xiang H."/>
            <person name="Dong X."/>
        </authorList>
    </citation>
    <scope>NUCLEOTIDE SEQUENCE</scope>
    <source>
        <strain evidence="1">ZWT</strain>
    </source>
</reference>
<organism evidence="1 2">
    <name type="scientific">Oceanirhabdus seepicola</name>
    <dbReference type="NCBI Taxonomy" id="2828781"/>
    <lineage>
        <taxon>Bacteria</taxon>
        <taxon>Bacillati</taxon>
        <taxon>Bacillota</taxon>
        <taxon>Clostridia</taxon>
        <taxon>Eubacteriales</taxon>
        <taxon>Clostridiaceae</taxon>
        <taxon>Oceanirhabdus</taxon>
    </lineage>
</organism>
<gene>
    <name evidence="1" type="ORF">KDK92_13190</name>
</gene>
<sequence length="70" mass="8450">MIIRYPECLSKKLEVDVKSRGKECDKCYREILEELDEEYVLNLISKNKVDSSYYRKILNDIDKEFIEEII</sequence>
<dbReference type="EMBL" id="JAGSOJ010000002">
    <property type="protein sequence ID" value="MCM1990681.1"/>
    <property type="molecule type" value="Genomic_DNA"/>
</dbReference>
<proteinExistence type="predicted"/>
<accession>A0A9J6P3N7</accession>
<protein>
    <submittedName>
        <fullName evidence="1">Uncharacterized protein</fullName>
    </submittedName>
</protein>
<name>A0A9J6P3N7_9CLOT</name>
<dbReference type="AlphaFoldDB" id="A0A9J6P3N7"/>
<keyword evidence="2" id="KW-1185">Reference proteome</keyword>
<evidence type="ECO:0000313" key="2">
    <source>
        <dbReference type="Proteomes" id="UP001056429"/>
    </source>
</evidence>